<dbReference type="GO" id="GO:0098797">
    <property type="term" value="C:plasma membrane protein complex"/>
    <property type="evidence" value="ECO:0007669"/>
    <property type="project" value="TreeGrafter"/>
</dbReference>
<keyword evidence="8" id="KW-1185">Reference proteome</keyword>
<reference evidence="7 8" key="1">
    <citation type="journal article" date="2015" name="Genome Biol.">
        <title>Comparative genomics of Steinernema reveals deeply conserved gene regulatory networks.</title>
        <authorList>
            <person name="Dillman A.R."/>
            <person name="Macchietto M."/>
            <person name="Porter C.F."/>
            <person name="Rogers A."/>
            <person name="Williams B."/>
            <person name="Antoshechkin I."/>
            <person name="Lee M.M."/>
            <person name="Goodwin Z."/>
            <person name="Lu X."/>
            <person name="Lewis E.E."/>
            <person name="Goodrich-Blair H."/>
            <person name="Stock S.P."/>
            <person name="Adams B.J."/>
            <person name="Sternberg P.W."/>
            <person name="Mortazavi A."/>
        </authorList>
    </citation>
    <scope>NUCLEOTIDE SEQUENCE [LARGE SCALE GENOMIC DNA]</scope>
    <source>
        <strain evidence="7 8">ALL</strain>
    </source>
</reference>
<dbReference type="PROSITE" id="PS00018">
    <property type="entry name" value="EF_HAND_1"/>
    <property type="match status" value="1"/>
</dbReference>
<dbReference type="STRING" id="34508.A0A4V6I7P0"/>
<keyword evidence="3" id="KW-0677">Repeat</keyword>
<feature type="domain" description="EF-hand" evidence="6">
    <location>
        <begin position="300"/>
        <end position="335"/>
    </location>
</feature>
<proteinExistence type="predicted"/>
<dbReference type="EMBL" id="AZBU02000001">
    <property type="protein sequence ID" value="TMS35933.1"/>
    <property type="molecule type" value="Genomic_DNA"/>
</dbReference>
<dbReference type="PANTHER" id="PTHR46819:SF1">
    <property type="entry name" value="EF-HAND CALCIUM-BINDING DOMAIN-CONTAINING PROTEIN 7"/>
    <property type="match status" value="1"/>
</dbReference>
<dbReference type="PROSITE" id="PS50222">
    <property type="entry name" value="EF_HAND_2"/>
    <property type="match status" value="1"/>
</dbReference>
<dbReference type="InterPro" id="IPR052266">
    <property type="entry name" value="Miro-EF-hand_domain"/>
</dbReference>
<keyword evidence="2" id="KW-0479">Metal-binding</keyword>
<comment type="subcellular location">
    <subcellularLocation>
        <location evidence="1">Membrane</location>
    </subcellularLocation>
</comment>
<dbReference type="SUPFAM" id="SSF47473">
    <property type="entry name" value="EF-hand"/>
    <property type="match status" value="1"/>
</dbReference>
<evidence type="ECO:0000256" key="2">
    <source>
        <dbReference type="ARBA" id="ARBA00022723"/>
    </source>
</evidence>
<dbReference type="Proteomes" id="UP000298663">
    <property type="component" value="Chromosome X"/>
</dbReference>
<evidence type="ECO:0000256" key="3">
    <source>
        <dbReference type="ARBA" id="ARBA00022737"/>
    </source>
</evidence>
<dbReference type="EMBL" id="CM016762">
    <property type="protein sequence ID" value="TMS35933.1"/>
    <property type="molecule type" value="Genomic_DNA"/>
</dbReference>
<evidence type="ECO:0000256" key="1">
    <source>
        <dbReference type="ARBA" id="ARBA00004370"/>
    </source>
</evidence>
<evidence type="ECO:0000256" key="4">
    <source>
        <dbReference type="ARBA" id="ARBA00022837"/>
    </source>
</evidence>
<name>A0A4V6I7P0_STECR</name>
<sequence length="529" mass="61364">MLRTADTFDAVYYNTAGSFSRTVDLLEFFEIIISSGKNVSFLNIKERWPNDEQITFDEATQIYQAEEGINIHRYEKLKKHIENSDLTFEKIFDYMKRKMPNNTTEEAEIHQMLSLFFKRGDTLQQVRSPVLLWFSYLFETEKNYSEQSSVFMQPSFSNGNVRRNRERADSLVELDAASIHPYTRKSILIYREKGCCCIEYRFTVYTEAEIQLSLEINYKVGLLQQHFERNIVAVIYDCNSSATITATSILDNAAGTYLSDKITLEPGQYCIQLRNCSPIEDEPLGSEGTLVTDKGKISQDYRMALLNIFDIFDLNDNGTISADEFHIYTLLTGDEEFSKEEWRALTDIFDTRNGELTMKAFIEYHQIEISEYLSGREDVISDVWTSLQQIGFHKDLSIVTACPCYIKITSLANPIELTDPTIRWYSTTEDESFAEYLYKHSQSMFILSNSEVTFKKFRCDYYAAIVKPESSLEKTYTIAVTVKTSLRTIDNKVHTVKMKGGYKIIQMIPTLYKQPEIFAEFQKTRRAYN</sequence>
<keyword evidence="5" id="KW-0472">Membrane</keyword>
<protein>
    <recommendedName>
        <fullName evidence="6">EF-hand domain-containing protein</fullName>
    </recommendedName>
</protein>
<dbReference type="CDD" id="cd00051">
    <property type="entry name" value="EFh"/>
    <property type="match status" value="1"/>
</dbReference>
<evidence type="ECO:0000313" key="7">
    <source>
        <dbReference type="EMBL" id="TMS35933.1"/>
    </source>
</evidence>
<keyword evidence="4" id="KW-0106">Calcium</keyword>
<dbReference type="OrthoDB" id="26525at2759"/>
<dbReference type="InterPro" id="IPR018247">
    <property type="entry name" value="EF_Hand_1_Ca_BS"/>
</dbReference>
<dbReference type="AlphaFoldDB" id="A0A4V6I7P0"/>
<evidence type="ECO:0000259" key="6">
    <source>
        <dbReference type="PROSITE" id="PS50222"/>
    </source>
</evidence>
<dbReference type="GO" id="GO:0005509">
    <property type="term" value="F:calcium ion binding"/>
    <property type="evidence" value="ECO:0007669"/>
    <property type="project" value="InterPro"/>
</dbReference>
<dbReference type="GO" id="GO:0060170">
    <property type="term" value="C:ciliary membrane"/>
    <property type="evidence" value="ECO:0007669"/>
    <property type="project" value="TreeGrafter"/>
</dbReference>
<evidence type="ECO:0000256" key="5">
    <source>
        <dbReference type="ARBA" id="ARBA00023136"/>
    </source>
</evidence>
<accession>A0A4V6I7P0</accession>
<gene>
    <name evidence="7" type="ORF">L596_003220</name>
</gene>
<dbReference type="GO" id="GO:1903569">
    <property type="term" value="P:positive regulation of protein localization to ciliary membrane"/>
    <property type="evidence" value="ECO:0007669"/>
    <property type="project" value="TreeGrafter"/>
</dbReference>
<dbReference type="InterPro" id="IPR011992">
    <property type="entry name" value="EF-hand-dom_pair"/>
</dbReference>
<evidence type="ECO:0000313" key="8">
    <source>
        <dbReference type="Proteomes" id="UP000298663"/>
    </source>
</evidence>
<reference evidence="7 8" key="2">
    <citation type="journal article" date="2019" name="G3 (Bethesda)">
        <title>Hybrid Assembly of the Genome of the Entomopathogenic Nematode Steinernema carpocapsae Identifies the X-Chromosome.</title>
        <authorList>
            <person name="Serra L."/>
            <person name="Macchietto M."/>
            <person name="Macias-Munoz A."/>
            <person name="McGill C.J."/>
            <person name="Rodriguez I.M."/>
            <person name="Rodriguez B."/>
            <person name="Murad R."/>
            <person name="Mortazavi A."/>
        </authorList>
    </citation>
    <scope>NUCLEOTIDE SEQUENCE [LARGE SCALE GENOMIC DNA]</scope>
    <source>
        <strain evidence="7 8">ALL</strain>
    </source>
</reference>
<dbReference type="InterPro" id="IPR002048">
    <property type="entry name" value="EF_hand_dom"/>
</dbReference>
<comment type="caution">
    <text evidence="7">The sequence shown here is derived from an EMBL/GenBank/DDBJ whole genome shotgun (WGS) entry which is preliminary data.</text>
</comment>
<dbReference type="PANTHER" id="PTHR46819">
    <property type="entry name" value="EF-HAND CALCIUM-BINDING DOMAIN-CONTAINING PROTEIN 7"/>
    <property type="match status" value="1"/>
</dbReference>
<dbReference type="Gene3D" id="1.10.238.10">
    <property type="entry name" value="EF-hand"/>
    <property type="match status" value="1"/>
</dbReference>
<organism evidence="7 8">
    <name type="scientific">Steinernema carpocapsae</name>
    <name type="common">Entomopathogenic nematode</name>
    <dbReference type="NCBI Taxonomy" id="34508"/>
    <lineage>
        <taxon>Eukaryota</taxon>
        <taxon>Metazoa</taxon>
        <taxon>Ecdysozoa</taxon>
        <taxon>Nematoda</taxon>
        <taxon>Chromadorea</taxon>
        <taxon>Rhabditida</taxon>
        <taxon>Tylenchina</taxon>
        <taxon>Panagrolaimomorpha</taxon>
        <taxon>Strongyloidoidea</taxon>
        <taxon>Steinernematidae</taxon>
        <taxon>Steinernema</taxon>
    </lineage>
</organism>